<feature type="compositionally biased region" description="Basic and acidic residues" evidence="1">
    <location>
        <begin position="1"/>
        <end position="11"/>
    </location>
</feature>
<accession>A0ABP0BPV4</accession>
<organism evidence="2 3">
    <name type="scientific">Sporothrix curviconia</name>
    <dbReference type="NCBI Taxonomy" id="1260050"/>
    <lineage>
        <taxon>Eukaryota</taxon>
        <taxon>Fungi</taxon>
        <taxon>Dikarya</taxon>
        <taxon>Ascomycota</taxon>
        <taxon>Pezizomycotina</taxon>
        <taxon>Sordariomycetes</taxon>
        <taxon>Sordariomycetidae</taxon>
        <taxon>Ophiostomatales</taxon>
        <taxon>Ophiostomataceae</taxon>
        <taxon>Sporothrix</taxon>
    </lineage>
</organism>
<evidence type="ECO:0000313" key="3">
    <source>
        <dbReference type="Proteomes" id="UP001642405"/>
    </source>
</evidence>
<protein>
    <submittedName>
        <fullName evidence="2">Uncharacterized protein</fullName>
    </submittedName>
</protein>
<reference evidence="2 3" key="1">
    <citation type="submission" date="2024-01" db="EMBL/GenBank/DDBJ databases">
        <authorList>
            <person name="Allen C."/>
            <person name="Tagirdzhanova G."/>
        </authorList>
    </citation>
    <scope>NUCLEOTIDE SEQUENCE [LARGE SCALE GENOMIC DNA]</scope>
</reference>
<dbReference type="Proteomes" id="UP001642405">
    <property type="component" value="Unassembled WGS sequence"/>
</dbReference>
<dbReference type="EMBL" id="CAWUHB010000023">
    <property type="protein sequence ID" value="CAK7221643.1"/>
    <property type="molecule type" value="Genomic_DNA"/>
</dbReference>
<name>A0ABP0BPV4_9PEZI</name>
<feature type="region of interest" description="Disordered" evidence="1">
    <location>
        <begin position="1"/>
        <end position="22"/>
    </location>
</feature>
<evidence type="ECO:0000313" key="2">
    <source>
        <dbReference type="EMBL" id="CAK7221643.1"/>
    </source>
</evidence>
<gene>
    <name evidence="2" type="ORF">SCUCBS95973_004568</name>
</gene>
<sequence length="472" mass="52602">MGELSTGREDMEQGENNGDDMICGTGRDASVAAAPRVTMATVVLQRQEKKGRLTMPQMFQRRGARWQRILFKYQTGQLLQDFPSKLCNQVLPKEVQQGEQETVEYVTAEKHASQELLLDETDEPVAHKKQKMDPWQDAVDRDELASGSTAKGFELVEISDAAAVPPVPPSSPMQLDPFEPPQICIEPVEELIQKLHALKLGDDCDGGFVSANAPVDEGCSSRMDIVLAAPPNGPYNAASSDYMQMDHHRHGSGPVSTYSSSSNNSCPPLYSTSMDDVQVDIPHDARLQIELDMTMRDIDYYDADEEQEEGDDSGYSCQFTTRFPTPDTRNYGSHCTFHSMDHIGSDSDDDADDCEMVDLSDALSMLSLVADRPPSPSQDALDRTVQAVGVRKARIRQLGMWWCRCTKTKAGDFVAKARRGLRADKTDKTNRANKTNAANEANLKMPAEKIVKSRARKTPRMPRFPWHFNYWA</sequence>
<evidence type="ECO:0000256" key="1">
    <source>
        <dbReference type="SAM" id="MobiDB-lite"/>
    </source>
</evidence>
<comment type="caution">
    <text evidence="2">The sequence shown here is derived from an EMBL/GenBank/DDBJ whole genome shotgun (WGS) entry which is preliminary data.</text>
</comment>
<keyword evidence="3" id="KW-1185">Reference proteome</keyword>
<proteinExistence type="predicted"/>